<gene>
    <name evidence="9" type="ORF">QQX04_03840</name>
</gene>
<keyword evidence="5 9" id="KW-0067">ATP-binding</keyword>
<keyword evidence="6" id="KW-0046">Antibiotic resistance</keyword>
<evidence type="ECO:0000256" key="4">
    <source>
        <dbReference type="ARBA" id="ARBA00022741"/>
    </source>
</evidence>
<evidence type="ECO:0000256" key="1">
    <source>
        <dbReference type="ARBA" id="ARBA00004202"/>
    </source>
</evidence>
<comment type="caution">
    <text evidence="9">The sequence shown here is derived from an EMBL/GenBank/DDBJ whole genome shotgun (WGS) entry which is preliminary data.</text>
</comment>
<dbReference type="InterPro" id="IPR027417">
    <property type="entry name" value="P-loop_NTPase"/>
</dbReference>
<evidence type="ECO:0000256" key="5">
    <source>
        <dbReference type="ARBA" id="ARBA00022840"/>
    </source>
</evidence>
<dbReference type="Pfam" id="PF00005">
    <property type="entry name" value="ABC_tran"/>
    <property type="match status" value="1"/>
</dbReference>
<organism evidence="9 10">
    <name type="scientific">Demequina zhanjiangensis</name>
    <dbReference type="NCBI Taxonomy" id="3051659"/>
    <lineage>
        <taxon>Bacteria</taxon>
        <taxon>Bacillati</taxon>
        <taxon>Actinomycetota</taxon>
        <taxon>Actinomycetes</taxon>
        <taxon>Micrococcales</taxon>
        <taxon>Demequinaceae</taxon>
        <taxon>Demequina</taxon>
    </lineage>
</organism>
<dbReference type="Proteomes" id="UP001172738">
    <property type="component" value="Unassembled WGS sequence"/>
</dbReference>
<evidence type="ECO:0000256" key="6">
    <source>
        <dbReference type="ARBA" id="ARBA00023251"/>
    </source>
</evidence>
<feature type="region of interest" description="Disordered" evidence="7">
    <location>
        <begin position="304"/>
        <end position="323"/>
    </location>
</feature>
<dbReference type="PANTHER" id="PTHR42711">
    <property type="entry name" value="ABC TRANSPORTER ATP-BINDING PROTEIN"/>
    <property type="match status" value="1"/>
</dbReference>
<dbReference type="SUPFAM" id="SSF52540">
    <property type="entry name" value="P-loop containing nucleoside triphosphate hydrolases"/>
    <property type="match status" value="1"/>
</dbReference>
<evidence type="ECO:0000256" key="3">
    <source>
        <dbReference type="ARBA" id="ARBA00022448"/>
    </source>
</evidence>
<dbReference type="CDD" id="cd03230">
    <property type="entry name" value="ABC_DR_subfamily_A"/>
    <property type="match status" value="1"/>
</dbReference>
<keyword evidence="10" id="KW-1185">Reference proteome</keyword>
<feature type="domain" description="ABC transporter" evidence="8">
    <location>
        <begin position="6"/>
        <end position="231"/>
    </location>
</feature>
<sequence length="323" mass="35168">MAPAPIEIDHLTKRFGDVVAVDDVSFEIAEGEIFGFLGPNGAGKSTTIRCLLDLIRPTSGSCRVLGLDSRKDAVEIRRSLGFLPSDLAMYPNLTGRQTLEFLAHLRGGVDWAWVDELCERLDADLGRRVAEYSSGNRQKVGIIQAFMNRPKVAVLDEPITGLDPLVQLEFHAMLRQHVAEGNTVFLSSHTLSEVERVTDRVAFIRHGRLVAVERMDDLRAKAVRRLRLEFAAPVAAEEFLSVEGVHEATADGATLTLQYEGSMAPLLKAATSREVLSVESGSLDLDEMFLEFYRDEVAEAGADADTARGDAADEPTTTGAGGV</sequence>
<protein>
    <submittedName>
        <fullName evidence="9">ABC transporter ATP-binding protein</fullName>
    </submittedName>
</protein>
<dbReference type="Gene3D" id="3.40.50.300">
    <property type="entry name" value="P-loop containing nucleotide triphosphate hydrolases"/>
    <property type="match status" value="1"/>
</dbReference>
<evidence type="ECO:0000256" key="2">
    <source>
        <dbReference type="ARBA" id="ARBA00005417"/>
    </source>
</evidence>
<dbReference type="EMBL" id="JAUHPV010000002">
    <property type="protein sequence ID" value="MDN4472124.1"/>
    <property type="molecule type" value="Genomic_DNA"/>
</dbReference>
<dbReference type="SMART" id="SM00382">
    <property type="entry name" value="AAA"/>
    <property type="match status" value="1"/>
</dbReference>
<evidence type="ECO:0000259" key="8">
    <source>
        <dbReference type="PROSITE" id="PS50893"/>
    </source>
</evidence>
<dbReference type="RefSeq" id="WP_301126439.1">
    <property type="nucleotide sequence ID" value="NZ_JAUHPV010000002.1"/>
</dbReference>
<keyword evidence="4" id="KW-0547">Nucleotide-binding</keyword>
<evidence type="ECO:0000313" key="9">
    <source>
        <dbReference type="EMBL" id="MDN4472124.1"/>
    </source>
</evidence>
<dbReference type="InterPro" id="IPR003439">
    <property type="entry name" value="ABC_transporter-like_ATP-bd"/>
</dbReference>
<comment type="similarity">
    <text evidence="2">Belongs to the ABC transporter superfamily.</text>
</comment>
<keyword evidence="3" id="KW-0813">Transport</keyword>
<reference evidence="9" key="1">
    <citation type="submission" date="2023-06" db="EMBL/GenBank/DDBJ databases">
        <title>SYSU T00b26.</title>
        <authorList>
            <person name="Gao L."/>
            <person name="Fang B.-Z."/>
            <person name="Li W.-J."/>
        </authorList>
    </citation>
    <scope>NUCLEOTIDE SEQUENCE</scope>
    <source>
        <strain evidence="9">SYSU T00b26</strain>
    </source>
</reference>
<evidence type="ECO:0000256" key="7">
    <source>
        <dbReference type="SAM" id="MobiDB-lite"/>
    </source>
</evidence>
<dbReference type="PROSITE" id="PS00211">
    <property type="entry name" value="ABC_TRANSPORTER_1"/>
    <property type="match status" value="1"/>
</dbReference>
<accession>A0ABT8FYZ4</accession>
<dbReference type="InterPro" id="IPR017871">
    <property type="entry name" value="ABC_transporter-like_CS"/>
</dbReference>
<dbReference type="InterPro" id="IPR050763">
    <property type="entry name" value="ABC_transporter_ATP-binding"/>
</dbReference>
<dbReference type="InterPro" id="IPR003593">
    <property type="entry name" value="AAA+_ATPase"/>
</dbReference>
<dbReference type="GO" id="GO:0005524">
    <property type="term" value="F:ATP binding"/>
    <property type="evidence" value="ECO:0007669"/>
    <property type="project" value="UniProtKB-KW"/>
</dbReference>
<name>A0ABT8FYZ4_9MICO</name>
<proteinExistence type="inferred from homology"/>
<dbReference type="PANTHER" id="PTHR42711:SF5">
    <property type="entry name" value="ABC TRANSPORTER ATP-BINDING PROTEIN NATA"/>
    <property type="match status" value="1"/>
</dbReference>
<comment type="subcellular location">
    <subcellularLocation>
        <location evidence="1">Cell membrane</location>
        <topology evidence="1">Peripheral membrane protein</topology>
    </subcellularLocation>
</comment>
<dbReference type="PROSITE" id="PS50893">
    <property type="entry name" value="ABC_TRANSPORTER_2"/>
    <property type="match status" value="1"/>
</dbReference>
<evidence type="ECO:0000313" key="10">
    <source>
        <dbReference type="Proteomes" id="UP001172738"/>
    </source>
</evidence>